<dbReference type="SMART" id="SM00409">
    <property type="entry name" value="IG"/>
    <property type="match status" value="1"/>
</dbReference>
<dbReference type="Gene3D" id="2.60.40.10">
    <property type="entry name" value="Immunoglobulins"/>
    <property type="match status" value="1"/>
</dbReference>
<evidence type="ECO:0000256" key="2">
    <source>
        <dbReference type="ARBA" id="ARBA00023157"/>
    </source>
</evidence>
<dbReference type="PANTHER" id="PTHR12207">
    <property type="entry name" value="V-SET AND TRANSMEMBRANE DOMAIN-CONTAINING PROTEIN"/>
    <property type="match status" value="1"/>
</dbReference>
<dbReference type="AlphaFoldDB" id="A0AAV6FZA1"/>
<keyword evidence="3" id="KW-0393">Immunoglobulin domain</keyword>
<dbReference type="SUPFAM" id="SSF48726">
    <property type="entry name" value="Immunoglobulin"/>
    <property type="match status" value="1"/>
</dbReference>
<sequence>MMWTLHDGIGFVFFSGLCVQMGLTLQGRFTKIPANITAKVGQNIEMECAFQSETASVYLEIQWWFIRAPEEPSDSEETATEMDIIPEVDPDDEGTKISTVKVQGNDISHQLQRFRVDKSDEGLYECRVIDANYGELREYKVQGYLQVNATTRPRPPSKTSPLHLTDKKPRKSGAMAGQDSGMSADQRASSSTSQMSSSKTIHQNPGSGTRIASRHGLATLLLTCGFVRGALL</sequence>
<evidence type="ECO:0000313" key="6">
    <source>
        <dbReference type="EMBL" id="KAG5268154.1"/>
    </source>
</evidence>
<evidence type="ECO:0000256" key="1">
    <source>
        <dbReference type="ARBA" id="ARBA00022729"/>
    </source>
</evidence>
<comment type="caution">
    <text evidence="6">The sequence shown here is derived from an EMBL/GenBank/DDBJ whole genome shotgun (WGS) entry which is preliminary data.</text>
</comment>
<dbReference type="InterPro" id="IPR051102">
    <property type="entry name" value="IgSF_V-set/TM_domain"/>
</dbReference>
<evidence type="ECO:0000313" key="7">
    <source>
        <dbReference type="Proteomes" id="UP000823561"/>
    </source>
</evidence>
<dbReference type="InterPro" id="IPR013783">
    <property type="entry name" value="Ig-like_fold"/>
</dbReference>
<keyword evidence="1" id="KW-0732">Signal</keyword>
<feature type="domain" description="Ig-like" evidence="5">
    <location>
        <begin position="27"/>
        <end position="142"/>
    </location>
</feature>
<dbReference type="PROSITE" id="PS50835">
    <property type="entry name" value="IG_LIKE"/>
    <property type="match status" value="1"/>
</dbReference>
<protein>
    <recommendedName>
        <fullName evidence="5">Ig-like domain-containing protein</fullName>
    </recommendedName>
</protein>
<proteinExistence type="predicted"/>
<reference evidence="6" key="1">
    <citation type="submission" date="2020-10" db="EMBL/GenBank/DDBJ databases">
        <title>Chromosome-scale genome assembly of the Allis shad, Alosa alosa.</title>
        <authorList>
            <person name="Margot Z."/>
            <person name="Christophe K."/>
            <person name="Cabau C."/>
            <person name="Louis A."/>
            <person name="Berthelot C."/>
            <person name="Parey E."/>
            <person name="Roest Crollius H."/>
            <person name="Montfort J."/>
            <person name="Robinson-Rechavi M."/>
            <person name="Bucao C."/>
            <person name="Bouchez O."/>
            <person name="Gislard M."/>
            <person name="Lluch J."/>
            <person name="Milhes M."/>
            <person name="Lampietro C."/>
            <person name="Lopez Roques C."/>
            <person name="Donnadieu C."/>
            <person name="Braasch I."/>
            <person name="Desvignes T."/>
            <person name="Postlethwait J."/>
            <person name="Bobe J."/>
            <person name="Guiguen Y."/>
        </authorList>
    </citation>
    <scope>NUCLEOTIDE SEQUENCE</scope>
    <source>
        <strain evidence="6">M-15738</strain>
        <tissue evidence="6">Blood</tissue>
    </source>
</reference>
<organism evidence="6 7">
    <name type="scientific">Alosa alosa</name>
    <name type="common">allis shad</name>
    <dbReference type="NCBI Taxonomy" id="278164"/>
    <lineage>
        <taxon>Eukaryota</taxon>
        <taxon>Metazoa</taxon>
        <taxon>Chordata</taxon>
        <taxon>Craniata</taxon>
        <taxon>Vertebrata</taxon>
        <taxon>Euteleostomi</taxon>
        <taxon>Actinopterygii</taxon>
        <taxon>Neopterygii</taxon>
        <taxon>Teleostei</taxon>
        <taxon>Clupei</taxon>
        <taxon>Clupeiformes</taxon>
        <taxon>Clupeoidei</taxon>
        <taxon>Clupeidae</taxon>
        <taxon>Alosa</taxon>
    </lineage>
</organism>
<evidence type="ECO:0000259" key="5">
    <source>
        <dbReference type="PROSITE" id="PS50835"/>
    </source>
</evidence>
<dbReference type="InterPro" id="IPR013106">
    <property type="entry name" value="Ig_V-set"/>
</dbReference>
<dbReference type="InterPro" id="IPR007110">
    <property type="entry name" value="Ig-like_dom"/>
</dbReference>
<evidence type="ECO:0000256" key="4">
    <source>
        <dbReference type="SAM" id="MobiDB-lite"/>
    </source>
</evidence>
<feature type="compositionally biased region" description="Low complexity" evidence="4">
    <location>
        <begin position="189"/>
        <end position="198"/>
    </location>
</feature>
<accession>A0AAV6FZA1</accession>
<dbReference type="GO" id="GO:0016020">
    <property type="term" value="C:membrane"/>
    <property type="evidence" value="ECO:0007669"/>
    <property type="project" value="TreeGrafter"/>
</dbReference>
<dbReference type="Pfam" id="PF07686">
    <property type="entry name" value="V-set"/>
    <property type="match status" value="1"/>
</dbReference>
<keyword evidence="7" id="KW-1185">Reference proteome</keyword>
<dbReference type="PANTHER" id="PTHR12207:SF23">
    <property type="entry name" value="V-SET AND TRANSMEMBRANE DOMAIN-CONTAINING PROTEIN 2A"/>
    <property type="match status" value="1"/>
</dbReference>
<keyword evidence="2" id="KW-1015">Disulfide bond</keyword>
<gene>
    <name evidence="6" type="ORF">AALO_G00208840</name>
</gene>
<evidence type="ECO:0000256" key="3">
    <source>
        <dbReference type="ARBA" id="ARBA00023319"/>
    </source>
</evidence>
<feature type="region of interest" description="Disordered" evidence="4">
    <location>
        <begin position="149"/>
        <end position="210"/>
    </location>
</feature>
<dbReference type="InterPro" id="IPR036179">
    <property type="entry name" value="Ig-like_dom_sf"/>
</dbReference>
<dbReference type="InterPro" id="IPR003599">
    <property type="entry name" value="Ig_sub"/>
</dbReference>
<dbReference type="EMBL" id="JADWDJ010000016">
    <property type="protein sequence ID" value="KAG5268154.1"/>
    <property type="molecule type" value="Genomic_DNA"/>
</dbReference>
<dbReference type="Proteomes" id="UP000823561">
    <property type="component" value="Chromosome 16"/>
</dbReference>
<name>A0AAV6FZA1_9TELE</name>